<reference evidence="2 3" key="1">
    <citation type="submission" date="2015-09" db="EMBL/GenBank/DDBJ databases">
        <title>Draft genome of a European isolate of the apple canker pathogen Neonectria ditissima.</title>
        <authorList>
            <person name="Gomez-Cortecero A."/>
            <person name="Harrison R.J."/>
            <person name="Armitage A.D."/>
        </authorList>
    </citation>
    <scope>NUCLEOTIDE SEQUENCE [LARGE SCALE GENOMIC DNA]</scope>
    <source>
        <strain evidence="2 3">R09/05</strain>
    </source>
</reference>
<dbReference type="EMBL" id="LKCW01000231">
    <property type="protein sequence ID" value="KPM35824.1"/>
    <property type="molecule type" value="Genomic_DNA"/>
</dbReference>
<keyword evidence="1" id="KW-0732">Signal</keyword>
<dbReference type="Proteomes" id="UP000050424">
    <property type="component" value="Unassembled WGS sequence"/>
</dbReference>
<gene>
    <name evidence="2" type="ORF">AK830_g10755</name>
</gene>
<feature type="chain" id="PRO_5006135464" description="Small secreted protein" evidence="1">
    <location>
        <begin position="21"/>
        <end position="127"/>
    </location>
</feature>
<comment type="caution">
    <text evidence="2">The sequence shown here is derived from an EMBL/GenBank/DDBJ whole genome shotgun (WGS) entry which is preliminary data.</text>
</comment>
<accession>A0A0P7B6L2</accession>
<evidence type="ECO:0008006" key="4">
    <source>
        <dbReference type="Google" id="ProtNLM"/>
    </source>
</evidence>
<keyword evidence="3" id="KW-1185">Reference proteome</keyword>
<name>A0A0P7B6L2_9HYPO</name>
<organism evidence="2 3">
    <name type="scientific">Neonectria ditissima</name>
    <dbReference type="NCBI Taxonomy" id="78410"/>
    <lineage>
        <taxon>Eukaryota</taxon>
        <taxon>Fungi</taxon>
        <taxon>Dikarya</taxon>
        <taxon>Ascomycota</taxon>
        <taxon>Pezizomycotina</taxon>
        <taxon>Sordariomycetes</taxon>
        <taxon>Hypocreomycetidae</taxon>
        <taxon>Hypocreales</taxon>
        <taxon>Nectriaceae</taxon>
        <taxon>Neonectria</taxon>
    </lineage>
</organism>
<evidence type="ECO:0000256" key="1">
    <source>
        <dbReference type="SAM" id="SignalP"/>
    </source>
</evidence>
<protein>
    <recommendedName>
        <fullName evidence="4">Small secreted protein</fullName>
    </recommendedName>
</protein>
<sequence length="127" mass="13948">MYFTNNFIVALTALTGLASAAFPKANEYKSHDCSGDLNYGHHAFDLHMVTMDDSSHSVYQAGTYWYMFDGKDQDSGRCEGEFLGQLTADYPPCLDLDGTVKDKRIRCLCNPLIGVSPGGGINSCQYV</sequence>
<evidence type="ECO:0000313" key="2">
    <source>
        <dbReference type="EMBL" id="KPM35824.1"/>
    </source>
</evidence>
<dbReference type="AlphaFoldDB" id="A0A0P7B6L2"/>
<proteinExistence type="predicted"/>
<evidence type="ECO:0000313" key="3">
    <source>
        <dbReference type="Proteomes" id="UP000050424"/>
    </source>
</evidence>
<feature type="signal peptide" evidence="1">
    <location>
        <begin position="1"/>
        <end position="20"/>
    </location>
</feature>
<dbReference type="OrthoDB" id="5404773at2759"/>